<evidence type="ECO:0000256" key="5">
    <source>
        <dbReference type="SAM" id="Phobius"/>
    </source>
</evidence>
<keyword evidence="4 5" id="KW-0472">Membrane</keyword>
<dbReference type="GO" id="GO:0016020">
    <property type="term" value="C:membrane"/>
    <property type="evidence" value="ECO:0007669"/>
    <property type="project" value="UniProtKB-SubCell"/>
</dbReference>
<keyword evidence="8" id="KW-1185">Reference proteome</keyword>
<feature type="transmembrane region" description="Helical" evidence="5">
    <location>
        <begin position="105"/>
        <end position="126"/>
    </location>
</feature>
<evidence type="ECO:0000256" key="4">
    <source>
        <dbReference type="ARBA" id="ARBA00023136"/>
    </source>
</evidence>
<protein>
    <submittedName>
        <fullName evidence="7">GtrA-like protein</fullName>
    </submittedName>
</protein>
<sequence length="159" mass="17346">MSQLNAEQSGSLTHLRELATGLLQIQIVQYGLAGIASAIVDLAGFAVLATFILPCVNEGMGDATRSLRFAIDKSLAFAIANMFSYYISVRWVFVPGRHSRSKEMFLFLGISTISYLFGMQLGRGLINHFGTSTALAAIACITASTVINFFARKLLVFRR</sequence>
<evidence type="ECO:0000313" key="8">
    <source>
        <dbReference type="Proteomes" id="UP000319817"/>
    </source>
</evidence>
<evidence type="ECO:0000256" key="1">
    <source>
        <dbReference type="ARBA" id="ARBA00004141"/>
    </source>
</evidence>
<evidence type="ECO:0000256" key="2">
    <source>
        <dbReference type="ARBA" id="ARBA00022692"/>
    </source>
</evidence>
<feature type="transmembrane region" description="Helical" evidence="5">
    <location>
        <begin position="132"/>
        <end position="151"/>
    </location>
</feature>
<comment type="subcellular location">
    <subcellularLocation>
        <location evidence="1">Membrane</location>
        <topology evidence="1">Multi-pass membrane protein</topology>
    </subcellularLocation>
</comment>
<evidence type="ECO:0000313" key="7">
    <source>
        <dbReference type="EMBL" id="QDT08695.1"/>
    </source>
</evidence>
<keyword evidence="3 5" id="KW-1133">Transmembrane helix</keyword>
<name>A0A517NNJ3_9BACT</name>
<proteinExistence type="predicted"/>
<feature type="transmembrane region" description="Helical" evidence="5">
    <location>
        <begin position="30"/>
        <end position="54"/>
    </location>
</feature>
<dbReference type="GO" id="GO:0000271">
    <property type="term" value="P:polysaccharide biosynthetic process"/>
    <property type="evidence" value="ECO:0007669"/>
    <property type="project" value="InterPro"/>
</dbReference>
<feature type="domain" description="GtrA/DPMS transmembrane" evidence="6">
    <location>
        <begin position="29"/>
        <end position="157"/>
    </location>
</feature>
<feature type="transmembrane region" description="Helical" evidence="5">
    <location>
        <begin position="74"/>
        <end position="93"/>
    </location>
</feature>
<dbReference type="InterPro" id="IPR007267">
    <property type="entry name" value="GtrA_DPMS_TM"/>
</dbReference>
<accession>A0A517NNJ3</accession>
<dbReference type="Pfam" id="PF04138">
    <property type="entry name" value="GtrA_DPMS_TM"/>
    <property type="match status" value="1"/>
</dbReference>
<gene>
    <name evidence="7" type="ORF">K239x_06360</name>
</gene>
<keyword evidence="2 5" id="KW-0812">Transmembrane</keyword>
<dbReference type="Proteomes" id="UP000319817">
    <property type="component" value="Chromosome"/>
</dbReference>
<dbReference type="AlphaFoldDB" id="A0A517NNJ3"/>
<evidence type="ECO:0000256" key="3">
    <source>
        <dbReference type="ARBA" id="ARBA00022989"/>
    </source>
</evidence>
<dbReference type="RefSeq" id="WP_419189610.1">
    <property type="nucleotide sequence ID" value="NZ_CP036526.1"/>
</dbReference>
<dbReference type="EMBL" id="CP036526">
    <property type="protein sequence ID" value="QDT08695.1"/>
    <property type="molecule type" value="Genomic_DNA"/>
</dbReference>
<organism evidence="7 8">
    <name type="scientific">Stieleria marina</name>
    <dbReference type="NCBI Taxonomy" id="1930275"/>
    <lineage>
        <taxon>Bacteria</taxon>
        <taxon>Pseudomonadati</taxon>
        <taxon>Planctomycetota</taxon>
        <taxon>Planctomycetia</taxon>
        <taxon>Pirellulales</taxon>
        <taxon>Pirellulaceae</taxon>
        <taxon>Stieleria</taxon>
    </lineage>
</organism>
<evidence type="ECO:0000259" key="6">
    <source>
        <dbReference type="Pfam" id="PF04138"/>
    </source>
</evidence>
<reference evidence="7 8" key="1">
    <citation type="submission" date="2019-02" db="EMBL/GenBank/DDBJ databases">
        <title>Deep-cultivation of Planctomycetes and their phenomic and genomic characterization uncovers novel biology.</title>
        <authorList>
            <person name="Wiegand S."/>
            <person name="Jogler M."/>
            <person name="Boedeker C."/>
            <person name="Pinto D."/>
            <person name="Vollmers J."/>
            <person name="Rivas-Marin E."/>
            <person name="Kohn T."/>
            <person name="Peeters S.H."/>
            <person name="Heuer A."/>
            <person name="Rast P."/>
            <person name="Oberbeckmann S."/>
            <person name="Bunk B."/>
            <person name="Jeske O."/>
            <person name="Meyerdierks A."/>
            <person name="Storesund J.E."/>
            <person name="Kallscheuer N."/>
            <person name="Luecker S."/>
            <person name="Lage O.M."/>
            <person name="Pohl T."/>
            <person name="Merkel B.J."/>
            <person name="Hornburger P."/>
            <person name="Mueller R.-W."/>
            <person name="Bruemmer F."/>
            <person name="Labrenz M."/>
            <person name="Spormann A.M."/>
            <person name="Op den Camp H."/>
            <person name="Overmann J."/>
            <person name="Amann R."/>
            <person name="Jetten M.S.M."/>
            <person name="Mascher T."/>
            <person name="Medema M.H."/>
            <person name="Devos D.P."/>
            <person name="Kaster A.-K."/>
            <person name="Ovreas L."/>
            <person name="Rohde M."/>
            <person name="Galperin M.Y."/>
            <person name="Jogler C."/>
        </authorList>
    </citation>
    <scope>NUCLEOTIDE SEQUENCE [LARGE SCALE GENOMIC DNA]</scope>
    <source>
        <strain evidence="7 8">K23_9</strain>
    </source>
</reference>